<dbReference type="EMBL" id="FOZK01000003">
    <property type="protein sequence ID" value="SFS06431.1"/>
    <property type="molecule type" value="Genomic_DNA"/>
</dbReference>
<keyword evidence="3" id="KW-1185">Reference proteome</keyword>
<protein>
    <submittedName>
        <fullName evidence="2">Uncharacterized protein</fullName>
    </submittedName>
</protein>
<name>A0A1I6LSJ1_9EURY</name>
<evidence type="ECO:0000256" key="1">
    <source>
        <dbReference type="SAM" id="Phobius"/>
    </source>
</evidence>
<dbReference type="Proteomes" id="UP000199062">
    <property type="component" value="Unassembled WGS sequence"/>
</dbReference>
<reference evidence="2 3" key="1">
    <citation type="submission" date="2016-10" db="EMBL/GenBank/DDBJ databases">
        <authorList>
            <person name="de Groot N.N."/>
        </authorList>
    </citation>
    <scope>NUCLEOTIDE SEQUENCE [LARGE SCALE GENOMIC DNA]</scope>
    <source>
        <strain evidence="2 3">CGMCC 1.10457</strain>
    </source>
</reference>
<keyword evidence="1" id="KW-0812">Transmembrane</keyword>
<dbReference type="AlphaFoldDB" id="A0A1I6LSJ1"/>
<proteinExistence type="predicted"/>
<dbReference type="STRING" id="767519.SAMN05216559_3037"/>
<organism evidence="2 3">
    <name type="scientific">Halomicrobium zhouii</name>
    <dbReference type="NCBI Taxonomy" id="767519"/>
    <lineage>
        <taxon>Archaea</taxon>
        <taxon>Methanobacteriati</taxon>
        <taxon>Methanobacteriota</taxon>
        <taxon>Stenosarchaea group</taxon>
        <taxon>Halobacteria</taxon>
        <taxon>Halobacteriales</taxon>
        <taxon>Haloarculaceae</taxon>
        <taxon>Halomicrobium</taxon>
    </lineage>
</organism>
<evidence type="ECO:0000313" key="3">
    <source>
        <dbReference type="Proteomes" id="UP000199062"/>
    </source>
</evidence>
<sequence>MESRLYQLGVFALYQLSVLLGIFLLPVALVARKVGVPLPLHRVLNRLEEAYDHATPN</sequence>
<keyword evidence="1" id="KW-1133">Transmembrane helix</keyword>
<keyword evidence="1" id="KW-0472">Membrane</keyword>
<evidence type="ECO:0000313" key="2">
    <source>
        <dbReference type="EMBL" id="SFS06431.1"/>
    </source>
</evidence>
<accession>A0A1I6LSJ1</accession>
<gene>
    <name evidence="2" type="ORF">SAMN05216559_3037</name>
</gene>
<feature type="transmembrane region" description="Helical" evidence="1">
    <location>
        <begin position="12"/>
        <end position="31"/>
    </location>
</feature>